<evidence type="ECO:0000313" key="3">
    <source>
        <dbReference type="Proteomes" id="UP001499959"/>
    </source>
</evidence>
<sequence length="269" mass="29679">MPTFTTNGFSTYYEDVGSGEPIVFICGLSADLQIWRFQAMELVKTHRVITYDNRGAGRTDAPDAPYTIAQMANDLDALLDHLNIERATIAGWSMGGVIAQTLAIAHPRRVGRLLLLGSFVAPDGYLNAAISNWMNVRRSNLSEEQAVRHAARLVYSPALANRPKVYEVYIQMMLSNPYRQTDHGFFRQAAALLAYGASERLSELALLPTTVLVGEDDQLTPPYLSRQLAEAIPGARLHVLPAAHSGFVEHPDDWNAAIRQALQGPRHAQ</sequence>
<dbReference type="InterPro" id="IPR029058">
    <property type="entry name" value="AB_hydrolase_fold"/>
</dbReference>
<feature type="domain" description="AB hydrolase-1" evidence="1">
    <location>
        <begin position="21"/>
        <end position="251"/>
    </location>
</feature>
<dbReference type="PRINTS" id="PR00111">
    <property type="entry name" value="ABHYDROLASE"/>
</dbReference>
<dbReference type="PANTHER" id="PTHR43433:SF5">
    <property type="entry name" value="AB HYDROLASE-1 DOMAIN-CONTAINING PROTEIN"/>
    <property type="match status" value="1"/>
</dbReference>
<name>A0ABP9B756_9GAMM</name>
<evidence type="ECO:0000313" key="2">
    <source>
        <dbReference type="EMBL" id="GAA4791400.1"/>
    </source>
</evidence>
<dbReference type="InterPro" id="IPR000073">
    <property type="entry name" value="AB_hydrolase_1"/>
</dbReference>
<protein>
    <submittedName>
        <fullName evidence="2">Alpha/beta fold hydrolase</fullName>
    </submittedName>
</protein>
<proteinExistence type="predicted"/>
<dbReference type="Pfam" id="PF00561">
    <property type="entry name" value="Abhydrolase_1"/>
    <property type="match status" value="1"/>
</dbReference>
<evidence type="ECO:0000259" key="1">
    <source>
        <dbReference type="Pfam" id="PF00561"/>
    </source>
</evidence>
<dbReference type="InterPro" id="IPR050471">
    <property type="entry name" value="AB_hydrolase"/>
</dbReference>
<dbReference type="SUPFAM" id="SSF53474">
    <property type="entry name" value="alpha/beta-Hydrolases"/>
    <property type="match status" value="1"/>
</dbReference>
<keyword evidence="2" id="KW-0378">Hydrolase</keyword>
<dbReference type="PANTHER" id="PTHR43433">
    <property type="entry name" value="HYDROLASE, ALPHA/BETA FOLD FAMILY PROTEIN"/>
    <property type="match status" value="1"/>
</dbReference>
<reference evidence="3" key="1">
    <citation type="journal article" date="2019" name="Int. J. Syst. Evol. Microbiol.">
        <title>The Global Catalogue of Microorganisms (GCM) 10K type strain sequencing project: providing services to taxonomists for standard genome sequencing and annotation.</title>
        <authorList>
            <consortium name="The Broad Institute Genomics Platform"/>
            <consortium name="The Broad Institute Genome Sequencing Center for Infectious Disease"/>
            <person name="Wu L."/>
            <person name="Ma J."/>
        </authorList>
    </citation>
    <scope>NUCLEOTIDE SEQUENCE [LARGE SCALE GENOMIC DNA]</scope>
    <source>
        <strain evidence="3">JCM 18204</strain>
    </source>
</reference>
<gene>
    <name evidence="2" type="ORF">GCM10023307_15980</name>
</gene>
<organism evidence="2 3">
    <name type="scientific">Lysobacter hankyongensis</name>
    <dbReference type="NCBI Taxonomy" id="1176535"/>
    <lineage>
        <taxon>Bacteria</taxon>
        <taxon>Pseudomonadati</taxon>
        <taxon>Pseudomonadota</taxon>
        <taxon>Gammaproteobacteria</taxon>
        <taxon>Lysobacterales</taxon>
        <taxon>Lysobacteraceae</taxon>
        <taxon>Lysobacter</taxon>
    </lineage>
</organism>
<dbReference type="GO" id="GO:0016787">
    <property type="term" value="F:hydrolase activity"/>
    <property type="evidence" value="ECO:0007669"/>
    <property type="project" value="UniProtKB-KW"/>
</dbReference>
<dbReference type="EMBL" id="BAABJE010000005">
    <property type="protein sequence ID" value="GAA4791400.1"/>
    <property type="molecule type" value="Genomic_DNA"/>
</dbReference>
<accession>A0ABP9B756</accession>
<comment type="caution">
    <text evidence="2">The sequence shown here is derived from an EMBL/GenBank/DDBJ whole genome shotgun (WGS) entry which is preliminary data.</text>
</comment>
<dbReference type="Proteomes" id="UP001499959">
    <property type="component" value="Unassembled WGS sequence"/>
</dbReference>
<dbReference type="Gene3D" id="3.40.50.1820">
    <property type="entry name" value="alpha/beta hydrolase"/>
    <property type="match status" value="1"/>
</dbReference>
<keyword evidence="3" id="KW-1185">Reference proteome</keyword>
<dbReference type="RefSeq" id="WP_345302778.1">
    <property type="nucleotide sequence ID" value="NZ_BAABJE010000005.1"/>
</dbReference>